<evidence type="ECO:0000256" key="5">
    <source>
        <dbReference type="ARBA" id="ARBA00022927"/>
    </source>
</evidence>
<keyword evidence="6" id="KW-0072">Autophagy</keyword>
<evidence type="ECO:0000313" key="8">
    <source>
        <dbReference type="EMBL" id="PTD01766.1"/>
    </source>
</evidence>
<gene>
    <name evidence="8" type="ORF">FCULG_00010373</name>
</gene>
<proteinExistence type="inferred from homology"/>
<keyword evidence="4" id="KW-0813">Transport</keyword>
<evidence type="ECO:0000313" key="9">
    <source>
        <dbReference type="Proteomes" id="UP000241587"/>
    </source>
</evidence>
<dbReference type="Gene3D" id="1.10.10.2570">
    <property type="match status" value="1"/>
</dbReference>
<dbReference type="AlphaFoldDB" id="A0A2T4GDV4"/>
<name>A0A2T4GDV4_FUSCU</name>
<comment type="caution">
    <text evidence="8">The sequence shown here is derived from an EMBL/GenBank/DDBJ whole genome shotgun (WGS) entry which is preliminary data.</text>
</comment>
<keyword evidence="5" id="KW-0653">Protein transport</keyword>
<dbReference type="Proteomes" id="UP000241587">
    <property type="component" value="Unassembled WGS sequence"/>
</dbReference>
<evidence type="ECO:0000256" key="3">
    <source>
        <dbReference type="ARBA" id="ARBA00013784"/>
    </source>
</evidence>
<keyword evidence="9" id="KW-1185">Reference proteome</keyword>
<feature type="domain" description="Atg29 N-terminal" evidence="7">
    <location>
        <begin position="6"/>
        <end position="51"/>
    </location>
</feature>
<evidence type="ECO:0000259" key="7">
    <source>
        <dbReference type="Pfam" id="PF18388"/>
    </source>
</evidence>
<dbReference type="InterPro" id="IPR039113">
    <property type="entry name" value="ATG29"/>
</dbReference>
<dbReference type="PANTHER" id="PTHR40012:SF1">
    <property type="entry name" value="AUTOPHAGY-RELATED PROTEIN 29"/>
    <property type="match status" value="1"/>
</dbReference>
<comment type="similarity">
    <text evidence="2">Belongs to the ATG29 family.</text>
</comment>
<sequence length="64" mass="7215">MAEPTYTVFVRVPMPRGDFVDPPPVNWDLVKDEALWKILSGAAERQIDCKKSHHSCTFIGADLD</sequence>
<dbReference type="GO" id="GO:0000045">
    <property type="term" value="P:autophagosome assembly"/>
    <property type="evidence" value="ECO:0007669"/>
    <property type="project" value="InterPro"/>
</dbReference>
<organism evidence="8 9">
    <name type="scientific">Fusarium culmorum</name>
    <dbReference type="NCBI Taxonomy" id="5516"/>
    <lineage>
        <taxon>Eukaryota</taxon>
        <taxon>Fungi</taxon>
        <taxon>Dikarya</taxon>
        <taxon>Ascomycota</taxon>
        <taxon>Pezizomycotina</taxon>
        <taxon>Sordariomycetes</taxon>
        <taxon>Hypocreomycetidae</taxon>
        <taxon>Hypocreales</taxon>
        <taxon>Nectriaceae</taxon>
        <taxon>Fusarium</taxon>
    </lineage>
</organism>
<evidence type="ECO:0000256" key="6">
    <source>
        <dbReference type="ARBA" id="ARBA00023006"/>
    </source>
</evidence>
<comment type="subcellular location">
    <subcellularLocation>
        <location evidence="1">Preautophagosomal structure</location>
    </subcellularLocation>
</comment>
<dbReference type="OrthoDB" id="21072at2759"/>
<protein>
    <recommendedName>
        <fullName evidence="3">Autophagy-related protein 29</fullName>
    </recommendedName>
</protein>
<dbReference type="PANTHER" id="PTHR40012">
    <property type="entry name" value="AUTOPHAGY-RELATED PROTEIN 29"/>
    <property type="match status" value="1"/>
</dbReference>
<dbReference type="GO" id="GO:0000407">
    <property type="term" value="C:phagophore assembly site"/>
    <property type="evidence" value="ECO:0007669"/>
    <property type="project" value="UniProtKB-SubCell"/>
</dbReference>
<dbReference type="InterPro" id="IPR039362">
    <property type="entry name" value="ATG29_sf"/>
</dbReference>
<dbReference type="Pfam" id="PF18388">
    <property type="entry name" value="ATG29_N"/>
    <property type="match status" value="1"/>
</dbReference>
<dbReference type="GO" id="GO:0015031">
    <property type="term" value="P:protein transport"/>
    <property type="evidence" value="ECO:0007669"/>
    <property type="project" value="UniProtKB-KW"/>
</dbReference>
<evidence type="ECO:0000256" key="2">
    <source>
        <dbReference type="ARBA" id="ARBA00010082"/>
    </source>
</evidence>
<reference evidence="8 9" key="1">
    <citation type="submission" date="2018-02" db="EMBL/GenBank/DDBJ databases">
        <title>Fusarium culmorum secondary metabolites in fungal-bacterial-plant interactions.</title>
        <authorList>
            <person name="Schmidt R."/>
        </authorList>
    </citation>
    <scope>NUCLEOTIDE SEQUENCE [LARGE SCALE GENOMIC DNA]</scope>
    <source>
        <strain evidence="8 9">PV</strain>
    </source>
</reference>
<evidence type="ECO:0000256" key="4">
    <source>
        <dbReference type="ARBA" id="ARBA00022448"/>
    </source>
</evidence>
<accession>A0A2T4GDV4</accession>
<dbReference type="EMBL" id="PVEM01000028">
    <property type="protein sequence ID" value="PTD01766.1"/>
    <property type="molecule type" value="Genomic_DNA"/>
</dbReference>
<dbReference type="InterPro" id="IPR040666">
    <property type="entry name" value="Atg29_N"/>
</dbReference>
<evidence type="ECO:0000256" key="1">
    <source>
        <dbReference type="ARBA" id="ARBA00004329"/>
    </source>
</evidence>